<dbReference type="AlphaFoldDB" id="A0A059AF17"/>
<evidence type="ECO:0000313" key="3">
    <source>
        <dbReference type="EMBL" id="KCW51960.1"/>
    </source>
</evidence>
<name>A0A059AF17_EUCGR</name>
<gene>
    <name evidence="3" type="ORF">EUGRSUZ_J01406</name>
</gene>
<feature type="region of interest" description="Disordered" evidence="1">
    <location>
        <begin position="202"/>
        <end position="221"/>
    </location>
</feature>
<sequence length="221" mass="23891">MKPWKISQPLNSAKKETRKWIKFNNTYHIMGKNRASGSGTRAGDGDLPNNSAGRRTLSTVKIATGVESSTMLATREESTPMLRATESPAVFMVKSYFLALFMARVLIGALLVFRDLIREARERLAPDLLKQRRHVCVQGQWRRGGEDGRDQDGGADLEDGDVGGNLLHRLGVRQVELGPRGDGAEAHLAALEVGDVDEAGVAGAKATSAAQRSNGLAEVRA</sequence>
<dbReference type="Gramene" id="KCW51960">
    <property type="protein sequence ID" value="KCW51960"/>
    <property type="gene ID" value="EUGRSUZ_J01406"/>
</dbReference>
<keyword evidence="2" id="KW-1133">Transmembrane helix</keyword>
<feature type="transmembrane region" description="Helical" evidence="2">
    <location>
        <begin position="95"/>
        <end position="113"/>
    </location>
</feature>
<dbReference type="EMBL" id="KK198762">
    <property type="protein sequence ID" value="KCW51960.1"/>
    <property type="molecule type" value="Genomic_DNA"/>
</dbReference>
<keyword evidence="2" id="KW-0472">Membrane</keyword>
<reference evidence="3" key="1">
    <citation type="submission" date="2013-07" db="EMBL/GenBank/DDBJ databases">
        <title>The genome of Eucalyptus grandis.</title>
        <authorList>
            <person name="Schmutz J."/>
            <person name="Hayes R."/>
            <person name="Myburg A."/>
            <person name="Tuskan G."/>
            <person name="Grattapaglia D."/>
            <person name="Rokhsar D.S."/>
        </authorList>
    </citation>
    <scope>NUCLEOTIDE SEQUENCE</scope>
    <source>
        <tissue evidence="3">Leaf extractions</tissue>
    </source>
</reference>
<accession>A0A059AF17</accession>
<dbReference type="OMA" id="NNTYHIM"/>
<evidence type="ECO:0000256" key="1">
    <source>
        <dbReference type="SAM" id="MobiDB-lite"/>
    </source>
</evidence>
<keyword evidence="2" id="KW-0812">Transmembrane</keyword>
<organism evidence="3">
    <name type="scientific">Eucalyptus grandis</name>
    <name type="common">Flooded gum</name>
    <dbReference type="NCBI Taxonomy" id="71139"/>
    <lineage>
        <taxon>Eukaryota</taxon>
        <taxon>Viridiplantae</taxon>
        <taxon>Streptophyta</taxon>
        <taxon>Embryophyta</taxon>
        <taxon>Tracheophyta</taxon>
        <taxon>Spermatophyta</taxon>
        <taxon>Magnoliopsida</taxon>
        <taxon>eudicotyledons</taxon>
        <taxon>Gunneridae</taxon>
        <taxon>Pentapetalae</taxon>
        <taxon>rosids</taxon>
        <taxon>malvids</taxon>
        <taxon>Myrtales</taxon>
        <taxon>Myrtaceae</taxon>
        <taxon>Myrtoideae</taxon>
        <taxon>Eucalypteae</taxon>
        <taxon>Eucalyptus</taxon>
    </lineage>
</organism>
<protein>
    <submittedName>
        <fullName evidence="3">Uncharacterized protein</fullName>
    </submittedName>
</protein>
<feature type="region of interest" description="Disordered" evidence="1">
    <location>
        <begin position="32"/>
        <end position="53"/>
    </location>
</feature>
<evidence type="ECO:0000256" key="2">
    <source>
        <dbReference type="SAM" id="Phobius"/>
    </source>
</evidence>
<proteinExistence type="predicted"/>
<dbReference type="InParanoid" id="A0A059AF17"/>